<dbReference type="AlphaFoldDB" id="A0A177AZE3"/>
<proteinExistence type="predicted"/>
<gene>
    <name evidence="1" type="ORF">A3Q56_04884</name>
</gene>
<dbReference type="EMBL" id="LWCA01000676">
    <property type="protein sequence ID" value="OAF67375.1"/>
    <property type="molecule type" value="Genomic_DNA"/>
</dbReference>
<evidence type="ECO:0000313" key="1">
    <source>
        <dbReference type="EMBL" id="OAF67375.1"/>
    </source>
</evidence>
<evidence type="ECO:0000313" key="2">
    <source>
        <dbReference type="Proteomes" id="UP000078046"/>
    </source>
</evidence>
<comment type="caution">
    <text evidence="1">The sequence shown here is derived from an EMBL/GenBank/DDBJ whole genome shotgun (WGS) entry which is preliminary data.</text>
</comment>
<protein>
    <submittedName>
        <fullName evidence="1">Uncharacterized protein</fullName>
    </submittedName>
</protein>
<keyword evidence="2" id="KW-1185">Reference proteome</keyword>
<dbReference type="Proteomes" id="UP000078046">
    <property type="component" value="Unassembled WGS sequence"/>
</dbReference>
<name>A0A177AZE3_9BILA</name>
<sequence length="79" mass="9372">MILSFAFIMINTKPWMPNTVNLAKSYMLLNLSIMYLIDGQYSKAYMIDKSNTYMNKLNVKPACYKLFQIYRYSVYANRC</sequence>
<accession>A0A177AZE3</accession>
<reference evidence="1 2" key="1">
    <citation type="submission" date="2016-04" db="EMBL/GenBank/DDBJ databases">
        <title>The genome of Intoshia linei affirms orthonectids as highly simplified spiralians.</title>
        <authorList>
            <person name="Mikhailov K.V."/>
            <person name="Slusarev G.S."/>
            <person name="Nikitin M.A."/>
            <person name="Logacheva M.D."/>
            <person name="Penin A."/>
            <person name="Aleoshin V."/>
            <person name="Panchin Y.V."/>
        </authorList>
    </citation>
    <scope>NUCLEOTIDE SEQUENCE [LARGE SCALE GENOMIC DNA]</scope>
    <source>
        <strain evidence="1">Intl2013</strain>
        <tissue evidence="1">Whole animal</tissue>
    </source>
</reference>
<organism evidence="1 2">
    <name type="scientific">Intoshia linei</name>
    <dbReference type="NCBI Taxonomy" id="1819745"/>
    <lineage>
        <taxon>Eukaryota</taxon>
        <taxon>Metazoa</taxon>
        <taxon>Spiralia</taxon>
        <taxon>Lophotrochozoa</taxon>
        <taxon>Mesozoa</taxon>
        <taxon>Orthonectida</taxon>
        <taxon>Rhopaluridae</taxon>
        <taxon>Intoshia</taxon>
    </lineage>
</organism>